<evidence type="ECO:0000259" key="1">
    <source>
        <dbReference type="Pfam" id="PF03732"/>
    </source>
</evidence>
<dbReference type="Pfam" id="PF03732">
    <property type="entry name" value="Retrotrans_gag"/>
    <property type="match status" value="1"/>
</dbReference>
<dbReference type="Proteomes" id="UP000447434">
    <property type="component" value="Chromosome 23"/>
</dbReference>
<protein>
    <submittedName>
        <fullName evidence="2">Putative retrotransposon gag domain-containing protein</fullName>
    </submittedName>
</protein>
<sequence>MEFLRLEQGNLSVREYATKFEELTRFCPYTKLEANKRSKCSKFESGLKPKLKTMLRHQEITDFSTLVNKCRMIEDDMKADEVVASRSLPPKNSGPQRNFVHGRVRVRRFRNKGSLIPCLWVIEDILHMGQ</sequence>
<dbReference type="InterPro" id="IPR005162">
    <property type="entry name" value="Retrotrans_gag_dom"/>
</dbReference>
<dbReference type="AlphaFoldDB" id="A0A6A4NLE5"/>
<dbReference type="OrthoDB" id="1434223at2759"/>
<gene>
    <name evidence="2" type="ORF">Lalb_Chr23g0274041</name>
</gene>
<reference evidence="3" key="1">
    <citation type="journal article" date="2020" name="Nat. Commun.">
        <title>Genome sequence of the cluster root forming white lupin.</title>
        <authorList>
            <person name="Hufnagel B."/>
            <person name="Marques A."/>
            <person name="Soriano A."/>
            <person name="Marques L."/>
            <person name="Divol F."/>
            <person name="Doumas P."/>
            <person name="Sallet E."/>
            <person name="Mancinotti D."/>
            <person name="Carrere S."/>
            <person name="Marande W."/>
            <person name="Arribat S."/>
            <person name="Keller J."/>
            <person name="Huneau C."/>
            <person name="Blein T."/>
            <person name="Aime D."/>
            <person name="Laguerre M."/>
            <person name="Taylor J."/>
            <person name="Schubert V."/>
            <person name="Nelson M."/>
            <person name="Geu-Flores F."/>
            <person name="Crespi M."/>
            <person name="Gallardo-Guerrero K."/>
            <person name="Delaux P.-M."/>
            <person name="Salse J."/>
            <person name="Berges H."/>
            <person name="Guyot R."/>
            <person name="Gouzy J."/>
            <person name="Peret B."/>
        </authorList>
    </citation>
    <scope>NUCLEOTIDE SEQUENCE [LARGE SCALE GENOMIC DNA]</scope>
    <source>
        <strain evidence="3">cv. Amiga</strain>
    </source>
</reference>
<name>A0A6A4NLE5_LUPAL</name>
<organism evidence="2 3">
    <name type="scientific">Lupinus albus</name>
    <name type="common">White lupine</name>
    <name type="synonym">Lupinus termis</name>
    <dbReference type="NCBI Taxonomy" id="3870"/>
    <lineage>
        <taxon>Eukaryota</taxon>
        <taxon>Viridiplantae</taxon>
        <taxon>Streptophyta</taxon>
        <taxon>Embryophyta</taxon>
        <taxon>Tracheophyta</taxon>
        <taxon>Spermatophyta</taxon>
        <taxon>Magnoliopsida</taxon>
        <taxon>eudicotyledons</taxon>
        <taxon>Gunneridae</taxon>
        <taxon>Pentapetalae</taxon>
        <taxon>rosids</taxon>
        <taxon>fabids</taxon>
        <taxon>Fabales</taxon>
        <taxon>Fabaceae</taxon>
        <taxon>Papilionoideae</taxon>
        <taxon>50 kb inversion clade</taxon>
        <taxon>genistoids sensu lato</taxon>
        <taxon>core genistoids</taxon>
        <taxon>Genisteae</taxon>
        <taxon>Lupinus</taxon>
    </lineage>
</organism>
<dbReference type="EMBL" id="WOCE01000023">
    <property type="protein sequence ID" value="KAE9587477.1"/>
    <property type="molecule type" value="Genomic_DNA"/>
</dbReference>
<evidence type="ECO:0000313" key="3">
    <source>
        <dbReference type="Proteomes" id="UP000447434"/>
    </source>
</evidence>
<feature type="domain" description="Retrotransposon gag" evidence="1">
    <location>
        <begin position="2"/>
        <end position="49"/>
    </location>
</feature>
<keyword evidence="3" id="KW-1185">Reference proteome</keyword>
<evidence type="ECO:0000313" key="2">
    <source>
        <dbReference type="EMBL" id="KAE9587477.1"/>
    </source>
</evidence>
<comment type="caution">
    <text evidence="2">The sequence shown here is derived from an EMBL/GenBank/DDBJ whole genome shotgun (WGS) entry which is preliminary data.</text>
</comment>
<accession>A0A6A4NLE5</accession>
<proteinExistence type="predicted"/>